<dbReference type="GeneID" id="112679455"/>
<evidence type="ECO:0000259" key="4">
    <source>
        <dbReference type="PROSITE" id="PS50081"/>
    </source>
</evidence>
<accession>A0A8B8F2X3</accession>
<dbReference type="Proteomes" id="UP000694846">
    <property type="component" value="Unplaced"/>
</dbReference>
<evidence type="ECO:0000256" key="1">
    <source>
        <dbReference type="ARBA" id="ARBA00022723"/>
    </source>
</evidence>
<reference evidence="6" key="1">
    <citation type="submission" date="2025-08" db="UniProtKB">
        <authorList>
            <consortium name="RefSeq"/>
        </authorList>
    </citation>
    <scope>IDENTIFICATION</scope>
    <source>
        <tissue evidence="6">Whole body</tissue>
    </source>
</reference>
<dbReference type="OrthoDB" id="6647935at2759"/>
<dbReference type="SUPFAM" id="SSF57889">
    <property type="entry name" value="Cysteine-rich domain"/>
    <property type="match status" value="1"/>
</dbReference>
<dbReference type="InterPro" id="IPR002219">
    <property type="entry name" value="PKC_DAG/PE"/>
</dbReference>
<name>A0A8B8F2X3_9HEMI</name>
<sequence length="355" mass="39724">MDRQCQHTFVSKPFYKWFRKCDECRKRKLWTPITKCSVCKHYCHRRCIKPDGNVYSRSTDDVGPTALMTNTIKRNVENVRDLNLEDSGVIENNSVDIDNVVNPELCEHRPYEVKNAGDLGTGIALQDHSFEAIDEGTMPDADRNAKDMKPSGCDVTADENSTNLASNETVNEECIRNPLNREDSRVFENSPESSADGMCAVNIESTEQRPYVENVCALGTEIAVEDRSPGAVDDEPVPDLGKEKKYFGHLMTVDESSTENDDAQTNEAMLSSSVEPSGTFCTAADVCCMDMYFPRSCWPTRTLFIHTKPIKGCSDFKLAKHHLSRVEIETNEGQKDGNVEENVVTGEKTTTSHNI</sequence>
<dbReference type="RefSeq" id="XP_025405033.1">
    <property type="nucleotide sequence ID" value="XM_025549248.1"/>
</dbReference>
<keyword evidence="1" id="KW-0479">Metal-binding</keyword>
<evidence type="ECO:0000256" key="2">
    <source>
        <dbReference type="ARBA" id="ARBA00022833"/>
    </source>
</evidence>
<keyword evidence="5" id="KW-1185">Reference proteome</keyword>
<feature type="region of interest" description="Disordered" evidence="3">
    <location>
        <begin position="145"/>
        <end position="169"/>
    </location>
</feature>
<evidence type="ECO:0000313" key="5">
    <source>
        <dbReference type="Proteomes" id="UP000694846"/>
    </source>
</evidence>
<evidence type="ECO:0000313" key="6">
    <source>
        <dbReference type="RefSeq" id="XP_025405033.1"/>
    </source>
</evidence>
<feature type="compositionally biased region" description="Polar residues" evidence="3">
    <location>
        <begin position="158"/>
        <end position="169"/>
    </location>
</feature>
<dbReference type="PROSITE" id="PS50081">
    <property type="entry name" value="ZF_DAG_PE_2"/>
    <property type="match status" value="1"/>
</dbReference>
<dbReference type="InterPro" id="IPR046349">
    <property type="entry name" value="C1-like_sf"/>
</dbReference>
<keyword evidence="2" id="KW-0862">Zinc</keyword>
<feature type="domain" description="Phorbol-ester/DAG-type" evidence="4">
    <location>
        <begin position="6"/>
        <end position="47"/>
    </location>
</feature>
<evidence type="ECO:0000256" key="3">
    <source>
        <dbReference type="SAM" id="MobiDB-lite"/>
    </source>
</evidence>
<proteinExistence type="predicted"/>
<organism evidence="5 6">
    <name type="scientific">Sipha flava</name>
    <name type="common">yellow sugarcane aphid</name>
    <dbReference type="NCBI Taxonomy" id="143950"/>
    <lineage>
        <taxon>Eukaryota</taxon>
        <taxon>Metazoa</taxon>
        <taxon>Ecdysozoa</taxon>
        <taxon>Arthropoda</taxon>
        <taxon>Hexapoda</taxon>
        <taxon>Insecta</taxon>
        <taxon>Pterygota</taxon>
        <taxon>Neoptera</taxon>
        <taxon>Paraneoptera</taxon>
        <taxon>Hemiptera</taxon>
        <taxon>Sternorrhyncha</taxon>
        <taxon>Aphidomorpha</taxon>
        <taxon>Aphidoidea</taxon>
        <taxon>Aphididae</taxon>
        <taxon>Sipha</taxon>
    </lineage>
</organism>
<gene>
    <name evidence="6" type="primary">LOC112679455</name>
</gene>
<dbReference type="AlphaFoldDB" id="A0A8B8F2X3"/>
<protein>
    <submittedName>
        <fullName evidence="6">Uncharacterized protein LOC112679455</fullName>
    </submittedName>
</protein>
<dbReference type="GO" id="GO:0046872">
    <property type="term" value="F:metal ion binding"/>
    <property type="evidence" value="ECO:0007669"/>
    <property type="project" value="UniProtKB-KW"/>
</dbReference>